<feature type="region of interest" description="Disordered" evidence="1">
    <location>
        <begin position="487"/>
        <end position="506"/>
    </location>
</feature>
<feature type="domain" description="F-box" evidence="2">
    <location>
        <begin position="29"/>
        <end position="76"/>
    </location>
</feature>
<proteinExistence type="predicted"/>
<accession>A0A8H7SGB8</accession>
<evidence type="ECO:0000313" key="4">
    <source>
        <dbReference type="Proteomes" id="UP000646827"/>
    </source>
</evidence>
<dbReference type="Proteomes" id="UP000646827">
    <property type="component" value="Unassembled WGS sequence"/>
</dbReference>
<keyword evidence="4" id="KW-1185">Reference proteome</keyword>
<evidence type="ECO:0000256" key="1">
    <source>
        <dbReference type="SAM" id="MobiDB-lite"/>
    </source>
</evidence>
<dbReference type="InterPro" id="IPR032675">
    <property type="entry name" value="LRR_dom_sf"/>
</dbReference>
<dbReference type="PROSITE" id="PS50181">
    <property type="entry name" value="FBOX"/>
    <property type="match status" value="1"/>
</dbReference>
<evidence type="ECO:0000259" key="2">
    <source>
        <dbReference type="PROSITE" id="PS50181"/>
    </source>
</evidence>
<sequence length="607" mass="69507">MEQQLLPLHNDDNNTLVATNDNIQKLVTIDFIYCLPFELLSLVFRSFPIQDLFECMKVDALWRYRIRNSPTLWQHITIVDDNDAMLIPKLSSMGSYIKSYKIIDGSEKAHRSSMNLITTGYLNSLQSLVIHEAGYYFHSNINNIENNDLLLQSIQCLQNTLTELELTWYKRENNSMTMTTAAGPNHLPQLSSLLTACPGLKRLWIDMPAFRKTDSNNDHDNTHAASPLLLSTGDCWQLTHLHWSVNSCRKVSAVEIESILTACPLLTYFKLDPCNDSLPLLSIYQKCSSNLRFLGLNAEQHNDIYEMYWNDVSGGNSRNNYVHNEDYDGENRNTSNLEALVISCLNRTDWNNLINLIMTNQQQQTQLLQVYRGKQIRLRHTGQRKQYVSTVEARVELISASSISTFVPHINNNCYEKNQQQQQQCRHQMTITSTFCRDYMSQCPWFINQLKNINDELSKSTTLTDLILGLARASTSNNINNQCEKEKEEQVDKLHPSLSRLSPPSSSISLPRMKHISFGSIPGLTDDLVATLADIPSLKQVTLTCCYSVTDQGVRDLVDKSSIELEQVTIHDCKQVSYITTEYIQRKLSSRNHYHHDDHDSIVLKRA</sequence>
<name>A0A8H7SGB8_9FUNG</name>
<dbReference type="SUPFAM" id="SSF81383">
    <property type="entry name" value="F-box domain"/>
    <property type="match status" value="1"/>
</dbReference>
<reference evidence="3 4" key="1">
    <citation type="submission" date="2020-12" db="EMBL/GenBank/DDBJ databases">
        <title>Metabolic potential, ecology and presence of endohyphal bacteria is reflected in genomic diversity of Mucoromycotina.</title>
        <authorList>
            <person name="Muszewska A."/>
            <person name="Okrasinska A."/>
            <person name="Steczkiewicz K."/>
            <person name="Drgas O."/>
            <person name="Orlowska M."/>
            <person name="Perlinska-Lenart U."/>
            <person name="Aleksandrzak-Piekarczyk T."/>
            <person name="Szatraj K."/>
            <person name="Zielenkiewicz U."/>
            <person name="Pilsyk S."/>
            <person name="Malc E."/>
            <person name="Mieczkowski P."/>
            <person name="Kruszewska J.S."/>
            <person name="Biernat P."/>
            <person name="Pawlowska J."/>
        </authorList>
    </citation>
    <scope>NUCLEOTIDE SEQUENCE [LARGE SCALE GENOMIC DNA]</scope>
    <source>
        <strain evidence="3 4">CBS 142.35</strain>
    </source>
</reference>
<comment type="caution">
    <text evidence="3">The sequence shown here is derived from an EMBL/GenBank/DDBJ whole genome shotgun (WGS) entry which is preliminary data.</text>
</comment>
<dbReference type="InterPro" id="IPR036047">
    <property type="entry name" value="F-box-like_dom_sf"/>
</dbReference>
<dbReference type="InterPro" id="IPR001810">
    <property type="entry name" value="F-box_dom"/>
</dbReference>
<feature type="compositionally biased region" description="Low complexity" evidence="1">
    <location>
        <begin position="496"/>
        <end position="506"/>
    </location>
</feature>
<protein>
    <recommendedName>
        <fullName evidence="2">F-box domain-containing protein</fullName>
    </recommendedName>
</protein>
<dbReference type="SUPFAM" id="SSF52047">
    <property type="entry name" value="RNI-like"/>
    <property type="match status" value="1"/>
</dbReference>
<gene>
    <name evidence="3" type="ORF">INT45_002151</name>
</gene>
<dbReference type="Gene3D" id="3.80.10.10">
    <property type="entry name" value="Ribonuclease Inhibitor"/>
    <property type="match status" value="2"/>
</dbReference>
<dbReference type="EMBL" id="JAEPRB010000004">
    <property type="protein sequence ID" value="KAG2227913.1"/>
    <property type="molecule type" value="Genomic_DNA"/>
</dbReference>
<dbReference type="Gene3D" id="1.20.1280.50">
    <property type="match status" value="1"/>
</dbReference>
<dbReference type="OrthoDB" id="2218971at2759"/>
<dbReference type="AlphaFoldDB" id="A0A8H7SGB8"/>
<evidence type="ECO:0000313" key="3">
    <source>
        <dbReference type="EMBL" id="KAG2227913.1"/>
    </source>
</evidence>
<organism evidence="3 4">
    <name type="scientific">Circinella minor</name>
    <dbReference type="NCBI Taxonomy" id="1195481"/>
    <lineage>
        <taxon>Eukaryota</taxon>
        <taxon>Fungi</taxon>
        <taxon>Fungi incertae sedis</taxon>
        <taxon>Mucoromycota</taxon>
        <taxon>Mucoromycotina</taxon>
        <taxon>Mucoromycetes</taxon>
        <taxon>Mucorales</taxon>
        <taxon>Lichtheimiaceae</taxon>
        <taxon>Circinella</taxon>
    </lineage>
</organism>